<dbReference type="InterPro" id="IPR036059">
    <property type="entry name" value="TldD/PmbA_sf"/>
</dbReference>
<feature type="domain" description="Metalloprotease TldD/E C-terminal" evidence="1">
    <location>
        <begin position="1"/>
        <end position="105"/>
    </location>
</feature>
<dbReference type="AlphaFoldDB" id="A0A382JMH1"/>
<name>A0A382JMH1_9ZZZZ</name>
<dbReference type="PANTHER" id="PTHR43666">
    <property type="entry name" value="TLDD PROTEIN"/>
    <property type="match status" value="1"/>
</dbReference>
<dbReference type="SUPFAM" id="SSF111283">
    <property type="entry name" value="Putative modulator of DNA gyrase, PmbA/TldD"/>
    <property type="match status" value="1"/>
</dbReference>
<sequence length="108" mass="12115">MKSGDSSLEKMISSTQRGLYITRFHYTRVVHNRNCVMTGMTRDGTFLIENGHLTHPVKDLRFTQSYVEALAEVESVGSQSKLMLNEVGFATKVPALKISRFNFTGVTV</sequence>
<reference evidence="2" key="1">
    <citation type="submission" date="2018-05" db="EMBL/GenBank/DDBJ databases">
        <authorList>
            <person name="Lanie J.A."/>
            <person name="Ng W.-L."/>
            <person name="Kazmierczak K.M."/>
            <person name="Andrzejewski T.M."/>
            <person name="Davidsen T.M."/>
            <person name="Wayne K.J."/>
            <person name="Tettelin H."/>
            <person name="Glass J.I."/>
            <person name="Rusch D."/>
            <person name="Podicherti R."/>
            <person name="Tsui H.-C.T."/>
            <person name="Winkler M.E."/>
        </authorList>
    </citation>
    <scope>NUCLEOTIDE SEQUENCE</scope>
</reference>
<gene>
    <name evidence="2" type="ORF">METZ01_LOCUS264685</name>
</gene>
<dbReference type="EMBL" id="UINC01074539">
    <property type="protein sequence ID" value="SVC11831.1"/>
    <property type="molecule type" value="Genomic_DNA"/>
</dbReference>
<evidence type="ECO:0000259" key="1">
    <source>
        <dbReference type="Pfam" id="PF19289"/>
    </source>
</evidence>
<protein>
    <recommendedName>
        <fullName evidence="1">Metalloprotease TldD/E C-terminal domain-containing protein</fullName>
    </recommendedName>
</protein>
<proteinExistence type="predicted"/>
<dbReference type="Pfam" id="PF19289">
    <property type="entry name" value="PmbA_TldD_3rd"/>
    <property type="match status" value="1"/>
</dbReference>
<dbReference type="InterPro" id="IPR045569">
    <property type="entry name" value="Metalloprtase-TldD/E_C"/>
</dbReference>
<organism evidence="2">
    <name type="scientific">marine metagenome</name>
    <dbReference type="NCBI Taxonomy" id="408172"/>
    <lineage>
        <taxon>unclassified sequences</taxon>
        <taxon>metagenomes</taxon>
        <taxon>ecological metagenomes</taxon>
    </lineage>
</organism>
<accession>A0A382JMH1</accession>
<dbReference type="GO" id="GO:0008237">
    <property type="term" value="F:metallopeptidase activity"/>
    <property type="evidence" value="ECO:0007669"/>
    <property type="project" value="InterPro"/>
</dbReference>
<evidence type="ECO:0000313" key="2">
    <source>
        <dbReference type="EMBL" id="SVC11831.1"/>
    </source>
</evidence>
<dbReference type="PANTHER" id="PTHR43666:SF1">
    <property type="entry name" value="CONSERVED PROTEIN"/>
    <property type="match status" value="1"/>
</dbReference>
<dbReference type="GO" id="GO:0006508">
    <property type="term" value="P:proteolysis"/>
    <property type="evidence" value="ECO:0007669"/>
    <property type="project" value="InterPro"/>
</dbReference>